<evidence type="ECO:0000256" key="1">
    <source>
        <dbReference type="SAM" id="Coils"/>
    </source>
</evidence>
<name>A0ABQ5JD27_9ASTR</name>
<protein>
    <submittedName>
        <fullName evidence="3">Uncharacterized protein</fullName>
    </submittedName>
</protein>
<proteinExistence type="predicted"/>
<feature type="coiled-coil region" evidence="1">
    <location>
        <begin position="284"/>
        <end position="332"/>
    </location>
</feature>
<evidence type="ECO:0000313" key="4">
    <source>
        <dbReference type="Proteomes" id="UP001151760"/>
    </source>
</evidence>
<keyword evidence="1" id="KW-0175">Coiled coil</keyword>
<reference evidence="3" key="1">
    <citation type="journal article" date="2022" name="Int. J. Mol. Sci.">
        <title>Draft Genome of Tanacetum Coccineum: Genomic Comparison of Closely Related Tanacetum-Family Plants.</title>
        <authorList>
            <person name="Yamashiro T."/>
            <person name="Shiraishi A."/>
            <person name="Nakayama K."/>
            <person name="Satake H."/>
        </authorList>
    </citation>
    <scope>NUCLEOTIDE SEQUENCE</scope>
</reference>
<comment type="caution">
    <text evidence="3">The sequence shown here is derived from an EMBL/GenBank/DDBJ whole genome shotgun (WGS) entry which is preliminary data.</text>
</comment>
<feature type="region of interest" description="Disordered" evidence="2">
    <location>
        <begin position="208"/>
        <end position="257"/>
    </location>
</feature>
<dbReference type="Proteomes" id="UP001151760">
    <property type="component" value="Unassembled WGS sequence"/>
</dbReference>
<reference evidence="3" key="2">
    <citation type="submission" date="2022-01" db="EMBL/GenBank/DDBJ databases">
        <authorList>
            <person name="Yamashiro T."/>
            <person name="Shiraishi A."/>
            <person name="Satake H."/>
            <person name="Nakayama K."/>
        </authorList>
    </citation>
    <scope>NUCLEOTIDE SEQUENCE</scope>
</reference>
<gene>
    <name evidence="3" type="ORF">Tco_1132836</name>
</gene>
<evidence type="ECO:0000256" key="2">
    <source>
        <dbReference type="SAM" id="MobiDB-lite"/>
    </source>
</evidence>
<organism evidence="3 4">
    <name type="scientific">Tanacetum coccineum</name>
    <dbReference type="NCBI Taxonomy" id="301880"/>
    <lineage>
        <taxon>Eukaryota</taxon>
        <taxon>Viridiplantae</taxon>
        <taxon>Streptophyta</taxon>
        <taxon>Embryophyta</taxon>
        <taxon>Tracheophyta</taxon>
        <taxon>Spermatophyta</taxon>
        <taxon>Magnoliopsida</taxon>
        <taxon>eudicotyledons</taxon>
        <taxon>Gunneridae</taxon>
        <taxon>Pentapetalae</taxon>
        <taxon>asterids</taxon>
        <taxon>campanulids</taxon>
        <taxon>Asterales</taxon>
        <taxon>Asteraceae</taxon>
        <taxon>Asteroideae</taxon>
        <taxon>Anthemideae</taxon>
        <taxon>Anthemidinae</taxon>
        <taxon>Tanacetum</taxon>
    </lineage>
</organism>
<accession>A0ABQ5JD27</accession>
<evidence type="ECO:0000313" key="3">
    <source>
        <dbReference type="EMBL" id="GJU10440.1"/>
    </source>
</evidence>
<sequence length="393" mass="43967">MSGSEPGEMAPESSKAVVFSKFDMQIYTFELTSSELRQAVEEYCIPSDLYPRLPLYRRAVPEAMPWRHGDTDLHDDFLIGYDDHDVARLSDFLVPLRPPPGHILYVCGLTTLCRHPELRYDIKDQDKNANFREGIALILKPNPRIFAPREKKEQQSLAKAEAKRAGAGGLDEILSVTPLHQAASEVTKNPTPVVDVTQDTSYVKKEVVNLSGNTRVPTPPAATVQPSPRAEHHDTQQHAASDAHSSQSSHQGPEDELVNNQYGKDLEQKRDEWRATTSNQVEKIRRLEKDLEPKTQLLKVAEENIEGLEYEKLALLAQVAQAKADRQQLVREFIPAIVKRLQTSVEYRKSLAAPVSLCFTVGWLGGLSLGKIEEQIAQFLSEAKDLDIEGSKS</sequence>
<feature type="compositionally biased region" description="Low complexity" evidence="2">
    <location>
        <begin position="237"/>
        <end position="251"/>
    </location>
</feature>
<keyword evidence="4" id="KW-1185">Reference proteome</keyword>
<dbReference type="EMBL" id="BQNB010021825">
    <property type="protein sequence ID" value="GJU10440.1"/>
    <property type="molecule type" value="Genomic_DNA"/>
</dbReference>